<protein>
    <submittedName>
        <fullName evidence="1">Uncharacterized protein</fullName>
    </submittedName>
</protein>
<dbReference type="AlphaFoldDB" id="A0A6J4QVP8"/>
<gene>
    <name evidence="1" type="ORF">AVDCRST_MAG28-1190</name>
</gene>
<accession>A0A6J4QVP8</accession>
<proteinExistence type="predicted"/>
<evidence type="ECO:0000313" key="1">
    <source>
        <dbReference type="EMBL" id="CAA9449196.1"/>
    </source>
</evidence>
<organism evidence="1">
    <name type="scientific">uncultured Rubrobacteraceae bacterium</name>
    <dbReference type="NCBI Taxonomy" id="349277"/>
    <lineage>
        <taxon>Bacteria</taxon>
        <taxon>Bacillati</taxon>
        <taxon>Actinomycetota</taxon>
        <taxon>Rubrobacteria</taxon>
        <taxon>Rubrobacterales</taxon>
        <taxon>Rubrobacteraceae</taxon>
        <taxon>environmental samples</taxon>
    </lineage>
</organism>
<sequence>MAGASPKVSKSQEEVLPECLLSFWGCDLYWLSGCGGVRENRSKIGMLVEGTFVFPNAWFTCARLEEPISALS</sequence>
<reference evidence="1" key="1">
    <citation type="submission" date="2020-02" db="EMBL/GenBank/DDBJ databases">
        <authorList>
            <person name="Meier V. D."/>
        </authorList>
    </citation>
    <scope>NUCLEOTIDE SEQUENCE</scope>
    <source>
        <strain evidence="1">AVDCRST_MAG28</strain>
    </source>
</reference>
<dbReference type="EMBL" id="CADCVE010000026">
    <property type="protein sequence ID" value="CAA9449196.1"/>
    <property type="molecule type" value="Genomic_DNA"/>
</dbReference>
<name>A0A6J4QVP8_9ACTN</name>